<dbReference type="RefSeq" id="WP_117390094.1">
    <property type="nucleotide sequence ID" value="NZ_QWDC01000001.1"/>
</dbReference>
<evidence type="ECO:0000256" key="2">
    <source>
        <dbReference type="SAM" id="Phobius"/>
    </source>
</evidence>
<dbReference type="InterPro" id="IPR050445">
    <property type="entry name" value="Bact_polysacc_biosynth/exp"/>
</dbReference>
<feature type="transmembrane region" description="Helical" evidence="2">
    <location>
        <begin position="455"/>
        <end position="479"/>
    </location>
</feature>
<evidence type="ECO:0000313" key="4">
    <source>
        <dbReference type="Proteomes" id="UP000264217"/>
    </source>
</evidence>
<dbReference type="Gene3D" id="3.40.50.300">
    <property type="entry name" value="P-loop containing nucleotide triphosphate hydrolases"/>
    <property type="match status" value="1"/>
</dbReference>
<reference evidence="3 4" key="1">
    <citation type="submission" date="2018-08" db="EMBL/GenBank/DDBJ databases">
        <title>Mucilaginibacter sp. MYSH2.</title>
        <authorList>
            <person name="Seo T."/>
        </authorList>
    </citation>
    <scope>NUCLEOTIDE SEQUENCE [LARGE SCALE GENOMIC DNA]</scope>
    <source>
        <strain evidence="3 4">MYSH2</strain>
    </source>
</reference>
<name>A0A372NWX7_9SPHI</name>
<organism evidence="3 4">
    <name type="scientific">Mucilaginibacter conchicola</name>
    <dbReference type="NCBI Taxonomy" id="2303333"/>
    <lineage>
        <taxon>Bacteria</taxon>
        <taxon>Pseudomonadati</taxon>
        <taxon>Bacteroidota</taxon>
        <taxon>Sphingobacteriia</taxon>
        <taxon>Sphingobacteriales</taxon>
        <taxon>Sphingobacteriaceae</taxon>
        <taxon>Mucilaginibacter</taxon>
    </lineage>
</organism>
<dbReference type="Proteomes" id="UP000264217">
    <property type="component" value="Unassembled WGS sequence"/>
</dbReference>
<keyword evidence="2" id="KW-0812">Transmembrane</keyword>
<accession>A0A372NWX7</accession>
<keyword evidence="2" id="KW-0472">Membrane</keyword>
<feature type="transmembrane region" description="Helical" evidence="2">
    <location>
        <begin position="15"/>
        <end position="32"/>
    </location>
</feature>
<evidence type="ECO:0000313" key="3">
    <source>
        <dbReference type="EMBL" id="RFZ94532.1"/>
    </source>
</evidence>
<comment type="caution">
    <text evidence="3">The sequence shown here is derived from an EMBL/GenBank/DDBJ whole genome shotgun (WGS) entry which is preliminary data.</text>
</comment>
<feature type="coiled-coil region" evidence="1">
    <location>
        <begin position="266"/>
        <end position="319"/>
    </location>
</feature>
<keyword evidence="1" id="KW-0175">Coiled coil</keyword>
<keyword evidence="4" id="KW-1185">Reference proteome</keyword>
<dbReference type="EMBL" id="QWDC01000001">
    <property type="protein sequence ID" value="RFZ94532.1"/>
    <property type="molecule type" value="Genomic_DNA"/>
</dbReference>
<dbReference type="PANTHER" id="PTHR32309">
    <property type="entry name" value="TYROSINE-PROTEIN KINASE"/>
    <property type="match status" value="1"/>
</dbReference>
<dbReference type="PANTHER" id="PTHR32309:SF13">
    <property type="entry name" value="FERRIC ENTEROBACTIN TRANSPORT PROTEIN FEPE"/>
    <property type="match status" value="1"/>
</dbReference>
<dbReference type="InterPro" id="IPR027417">
    <property type="entry name" value="P-loop_NTPase"/>
</dbReference>
<dbReference type="SUPFAM" id="SSF52540">
    <property type="entry name" value="P-loop containing nucleoside triphosphate hydrolases"/>
    <property type="match status" value="1"/>
</dbReference>
<dbReference type="AlphaFoldDB" id="A0A372NWX7"/>
<dbReference type="OrthoDB" id="972983at2"/>
<keyword evidence="2" id="KW-1133">Transmembrane helix</keyword>
<dbReference type="GO" id="GO:0005886">
    <property type="term" value="C:plasma membrane"/>
    <property type="evidence" value="ECO:0007669"/>
    <property type="project" value="TreeGrafter"/>
</dbReference>
<evidence type="ECO:0000256" key="1">
    <source>
        <dbReference type="SAM" id="Coils"/>
    </source>
</evidence>
<sequence>MELGNFFKLLWKRRLLLIVIPVITVVAAFFAIRSLPDKFISSSQIATGIVDQSRQLLDTDPNASSKEQSIAHEFSNLVEIMKLKTLINQVSYQLILHDLTSSEQFKTESKLFKSMNPAARSHAIEVFKEKFEKREPLSFYNRDENGLNELLRSMKYDERELRKNLYINRDEDSDFITVSYESENPQLSAFVVNVLCTQFIDYYTNTVRKNENDAVTYLLKQLNEKRDTLNKKTTELQDYKIKNGILNLDEQSKSIYDQIMVFNDRKQQAEKDVASNNGAIRQLNAKFTPEERGYIEATVNKYNQAVTNTQEQLHILNDRYVRSGFDPKLKGALDSLQAKLTEQINQTSDKYISNPLTSKDELVRQKITLEINRDMAQSSIRAISRSLDELNAKFNRLVPFDATVKTYNYDIDIASKEYLDVLNKYNQTNLQSTFSIKLRQVEQAVPDAAEPSKKILLIAVAGIVAFVICVIVLFISWFFDDTIKHPADLVKRTHLPLLGHLNTVDGTLDLRKLWDVENRERMRLFKELTRSLRFEIDQELKGDKILAVTSLINHEGKSVAGISLAYSYAMINKKVLLIDGNFENPTLTEVIQPRVFVEEYFKNNPDNYNSIAATTNVMGTHGGDVTLLELSDENFIRTRFNELKMKYDVIIIETPPLSSLNKSKEWILFANKVVAIYEANKGIAKWQQNDVEYLRNLNGKFAGWVLNKTNPEIENF</sequence>
<protein>
    <submittedName>
        <fullName evidence="3">Lipopolysaccharide biosynthesis protein</fullName>
    </submittedName>
</protein>
<dbReference type="GO" id="GO:0004713">
    <property type="term" value="F:protein tyrosine kinase activity"/>
    <property type="evidence" value="ECO:0007669"/>
    <property type="project" value="TreeGrafter"/>
</dbReference>
<proteinExistence type="predicted"/>
<gene>
    <name evidence="3" type="ORF">D0C36_03010</name>
</gene>